<comment type="similarity">
    <text evidence="1 5">Belongs to the glycosyl hydrolase 1 family.</text>
</comment>
<dbReference type="GO" id="GO:0005975">
    <property type="term" value="P:carbohydrate metabolic process"/>
    <property type="evidence" value="ECO:0007669"/>
    <property type="project" value="InterPro"/>
</dbReference>
<sequence>MLGFSSSLFILLLTVAEMGFGQNTAKFSRDDFPSHFVFGSGTSAYQVEGAAFDDGRTPSIWDNFTHAGNLDDKSNGDIACDQYHKYKFLIMKLLDDYIYSANDATWCNNVLSLYLLQEDVKLMVDTGLEAYRFSISWSRLIPNGRGPVNPKGLQYYNNLINELTIHGIQPHVTLFHYDLPQVLEDEYEGWLGRDIVKDFTAYADVCFREFGDRVLYWTTVNEANVFALGSYDSGIFPPKRCSSPYGANCASGNSTSEPYIVAHNILLAHASAARLYKKKYQAKQHGFIGLNLFIYWFIPLTNAKEDVLATQRAYDFYVGWFFDPLVFGDYPDTMKKNVGSRIPSFTPHQSEQVKGSFDFFGVNHYGTSYIKDNPNSLKIDQRDFNEDMAAKLVFKRNDLPVGEFPIIASGMQEVLEYVKQVYGNPPIYIHENGQMTLRNASLNDTSRVKYLEAYIGSLLNAVRNGSDTRGYFSWSFLDVFELLDGYKSSFGLYYIDMNDRDLKRYPKLSAQWYSNFLKGRSSISNVTIETKNNLSAPSQITHSSQ</sequence>
<dbReference type="OrthoDB" id="65569at2759"/>
<keyword evidence="8" id="KW-1185">Reference proteome</keyword>
<evidence type="ECO:0000256" key="3">
    <source>
        <dbReference type="ARBA" id="ARBA00022801"/>
    </source>
</evidence>
<protein>
    <recommendedName>
        <fullName evidence="9">Beta-glucosidase 11-like</fullName>
    </recommendedName>
</protein>
<evidence type="ECO:0000256" key="4">
    <source>
        <dbReference type="ARBA" id="ARBA00023180"/>
    </source>
</evidence>
<evidence type="ECO:0000256" key="2">
    <source>
        <dbReference type="ARBA" id="ARBA00022729"/>
    </source>
</evidence>
<dbReference type="PANTHER" id="PTHR10353:SF29">
    <property type="entry name" value="BETA-GLUCOSIDASE 11"/>
    <property type="match status" value="1"/>
</dbReference>
<evidence type="ECO:0000313" key="7">
    <source>
        <dbReference type="EMBL" id="KAF8401469.1"/>
    </source>
</evidence>
<keyword evidence="4" id="KW-0325">Glycoprotein</keyword>
<name>A0A834Z4S2_TETSI</name>
<feature type="signal peptide" evidence="6">
    <location>
        <begin position="1"/>
        <end position="21"/>
    </location>
</feature>
<dbReference type="PRINTS" id="PR00131">
    <property type="entry name" value="GLHYDRLASE1"/>
</dbReference>
<dbReference type="InterPro" id="IPR001360">
    <property type="entry name" value="Glyco_hydro_1"/>
</dbReference>
<evidence type="ECO:0000256" key="1">
    <source>
        <dbReference type="ARBA" id="ARBA00010838"/>
    </source>
</evidence>
<evidence type="ECO:0000256" key="5">
    <source>
        <dbReference type="RuleBase" id="RU003690"/>
    </source>
</evidence>
<dbReference type="OMA" id="FYCGDVQ"/>
<evidence type="ECO:0000256" key="6">
    <source>
        <dbReference type="SAM" id="SignalP"/>
    </source>
</evidence>
<feature type="chain" id="PRO_5032928995" description="Beta-glucosidase 11-like" evidence="6">
    <location>
        <begin position="22"/>
        <end position="545"/>
    </location>
</feature>
<dbReference type="PROSITE" id="PS00653">
    <property type="entry name" value="GLYCOSYL_HYDROL_F1_2"/>
    <property type="match status" value="1"/>
</dbReference>
<dbReference type="EMBL" id="JABCRI010000008">
    <property type="protein sequence ID" value="KAF8401469.1"/>
    <property type="molecule type" value="Genomic_DNA"/>
</dbReference>
<dbReference type="InterPro" id="IPR017853">
    <property type="entry name" value="GH"/>
</dbReference>
<evidence type="ECO:0000313" key="8">
    <source>
        <dbReference type="Proteomes" id="UP000655225"/>
    </source>
</evidence>
<dbReference type="AlphaFoldDB" id="A0A834Z4S2"/>
<comment type="caution">
    <text evidence="7">The sequence shown here is derived from an EMBL/GenBank/DDBJ whole genome shotgun (WGS) entry which is preliminary data.</text>
</comment>
<reference evidence="7 8" key="1">
    <citation type="submission" date="2020-04" db="EMBL/GenBank/DDBJ databases">
        <title>Plant Genome Project.</title>
        <authorList>
            <person name="Zhang R.-G."/>
        </authorList>
    </citation>
    <scope>NUCLEOTIDE SEQUENCE [LARGE SCALE GENOMIC DNA]</scope>
    <source>
        <strain evidence="7">YNK0</strain>
        <tissue evidence="7">Leaf</tissue>
    </source>
</reference>
<dbReference type="FunFam" id="3.20.20.80:FF:000069">
    <property type="entry name" value="Beta-glucosidase 1"/>
    <property type="match status" value="1"/>
</dbReference>
<evidence type="ECO:0008006" key="9">
    <source>
        <dbReference type="Google" id="ProtNLM"/>
    </source>
</evidence>
<dbReference type="Proteomes" id="UP000655225">
    <property type="component" value="Unassembled WGS sequence"/>
</dbReference>
<dbReference type="Gene3D" id="3.20.20.80">
    <property type="entry name" value="Glycosidases"/>
    <property type="match status" value="1"/>
</dbReference>
<dbReference type="Pfam" id="PF00232">
    <property type="entry name" value="Glyco_hydro_1"/>
    <property type="match status" value="2"/>
</dbReference>
<accession>A0A834Z4S2</accession>
<dbReference type="PANTHER" id="PTHR10353">
    <property type="entry name" value="GLYCOSYL HYDROLASE"/>
    <property type="match status" value="1"/>
</dbReference>
<organism evidence="7 8">
    <name type="scientific">Tetracentron sinense</name>
    <name type="common">Spur-leaf</name>
    <dbReference type="NCBI Taxonomy" id="13715"/>
    <lineage>
        <taxon>Eukaryota</taxon>
        <taxon>Viridiplantae</taxon>
        <taxon>Streptophyta</taxon>
        <taxon>Embryophyta</taxon>
        <taxon>Tracheophyta</taxon>
        <taxon>Spermatophyta</taxon>
        <taxon>Magnoliopsida</taxon>
        <taxon>Trochodendrales</taxon>
        <taxon>Trochodendraceae</taxon>
        <taxon>Tetracentron</taxon>
    </lineage>
</organism>
<dbReference type="InterPro" id="IPR033132">
    <property type="entry name" value="GH_1_N_CS"/>
</dbReference>
<keyword evidence="3" id="KW-0378">Hydrolase</keyword>
<proteinExistence type="inferred from homology"/>
<dbReference type="SUPFAM" id="SSF51445">
    <property type="entry name" value="(Trans)glycosidases"/>
    <property type="match status" value="1"/>
</dbReference>
<dbReference type="GO" id="GO:0008422">
    <property type="term" value="F:beta-glucosidase activity"/>
    <property type="evidence" value="ECO:0007669"/>
    <property type="project" value="TreeGrafter"/>
</dbReference>
<keyword evidence="2 6" id="KW-0732">Signal</keyword>
<gene>
    <name evidence="7" type="ORF">HHK36_012408</name>
</gene>